<dbReference type="EMBL" id="AZTB01000017">
    <property type="protein sequence ID" value="KGG80696.1"/>
    <property type="molecule type" value="Genomic_DNA"/>
</dbReference>
<keyword evidence="1" id="KW-0732">Signal</keyword>
<dbReference type="SUPFAM" id="SSF53850">
    <property type="entry name" value="Periplasmic binding protein-like II"/>
    <property type="match status" value="1"/>
</dbReference>
<name>A0A096DN50_9FIRM</name>
<reference evidence="4 5" key="1">
    <citation type="submission" date="2013-12" db="EMBL/GenBank/DDBJ databases">
        <title>Draft genome sequence of Caloranaerobacter sp. H53214.</title>
        <authorList>
            <person name="Jiang L.J."/>
            <person name="Shao Z.Z."/>
            <person name="Long M.N."/>
        </authorList>
    </citation>
    <scope>NUCLEOTIDE SEQUENCE [LARGE SCALE GENOMIC DNA]</scope>
    <source>
        <strain evidence="4 5">H53214</strain>
    </source>
</reference>
<evidence type="ECO:0000313" key="4">
    <source>
        <dbReference type="EMBL" id="KGG80696.1"/>
    </source>
</evidence>
<gene>
    <name evidence="4" type="ORF">Y919_04805</name>
</gene>
<evidence type="ECO:0000256" key="1">
    <source>
        <dbReference type="ARBA" id="ARBA00022729"/>
    </source>
</evidence>
<proteinExistence type="predicted"/>
<dbReference type="InterPro" id="IPR001320">
    <property type="entry name" value="Iontro_rcpt_C"/>
</dbReference>
<dbReference type="Pfam" id="PF00497">
    <property type="entry name" value="SBP_bac_3"/>
    <property type="match status" value="1"/>
</dbReference>
<dbReference type="GO" id="GO:0016020">
    <property type="term" value="C:membrane"/>
    <property type="evidence" value="ECO:0007669"/>
    <property type="project" value="InterPro"/>
</dbReference>
<dbReference type="PANTHER" id="PTHR35936">
    <property type="entry name" value="MEMBRANE-BOUND LYTIC MUREIN TRANSGLYCOSYLASE F"/>
    <property type="match status" value="1"/>
</dbReference>
<dbReference type="RefSeq" id="WP_035162920.1">
    <property type="nucleotide sequence ID" value="NZ_AZTB01000017.1"/>
</dbReference>
<accession>A0A096DN50</accession>
<feature type="domain" description="Solute-binding protein family 3/N-terminal" evidence="2">
    <location>
        <begin position="46"/>
        <end position="267"/>
    </location>
</feature>
<dbReference type="SMART" id="SM00062">
    <property type="entry name" value="PBPb"/>
    <property type="match status" value="1"/>
</dbReference>
<dbReference type="PROSITE" id="PS51257">
    <property type="entry name" value="PROKAR_LIPOPROTEIN"/>
    <property type="match status" value="1"/>
</dbReference>
<dbReference type="STRING" id="1156417.Y919_04805"/>
<evidence type="ECO:0000259" key="2">
    <source>
        <dbReference type="SMART" id="SM00062"/>
    </source>
</evidence>
<dbReference type="PANTHER" id="PTHR35936:SF17">
    <property type="entry name" value="ARGININE-BINDING EXTRACELLULAR PROTEIN ARTP"/>
    <property type="match status" value="1"/>
</dbReference>
<evidence type="ECO:0000313" key="5">
    <source>
        <dbReference type="Proteomes" id="UP000029622"/>
    </source>
</evidence>
<dbReference type="SMART" id="SM00079">
    <property type="entry name" value="PBPe"/>
    <property type="match status" value="1"/>
</dbReference>
<dbReference type="InterPro" id="IPR001638">
    <property type="entry name" value="Solute-binding_3/MltF_N"/>
</dbReference>
<feature type="domain" description="Ionotropic glutamate receptor C-terminal" evidence="3">
    <location>
        <begin position="46"/>
        <end position="258"/>
    </location>
</feature>
<sequence length="274" mass="30353">MLKKNIAKLIAILLIIPIILSLSGCSQKTELEKKESKLSSIKKTGKIIIGTSADFPPYEFHKEINNKDEIVGFDISIAKEIAKDIGVKLEIKDMNFDGLLAALQAGKIDFVIAGMNPTEERKKKVDFSKVYYTTVQGIIVRAEDKDKIKSLEDLKDKIIGVQKGSIQEKIAKKQITGSKIKAIGKVSDLILQLKNNKIDALIVEESVGKAYISKNKDLKLLDIKIKAEDDGFAVAVKKGNTDLLEAINNTLDRLINDKSIEKFIIEATELAENK</sequence>
<organism evidence="4 5">
    <name type="scientific">Caloranaerobacter azorensis H53214</name>
    <dbReference type="NCBI Taxonomy" id="1156417"/>
    <lineage>
        <taxon>Bacteria</taxon>
        <taxon>Bacillati</taxon>
        <taxon>Bacillota</taxon>
        <taxon>Tissierellia</taxon>
        <taxon>Tissierellales</taxon>
        <taxon>Thermohalobacteraceae</taxon>
        <taxon>Caloranaerobacter</taxon>
    </lineage>
</organism>
<protein>
    <submittedName>
        <fullName evidence="4">Amino acid ABC transporter</fullName>
    </submittedName>
</protein>
<dbReference type="AlphaFoldDB" id="A0A096DN50"/>
<dbReference type="Proteomes" id="UP000029622">
    <property type="component" value="Unassembled WGS sequence"/>
</dbReference>
<dbReference type="GO" id="GO:0015276">
    <property type="term" value="F:ligand-gated monoatomic ion channel activity"/>
    <property type="evidence" value="ECO:0007669"/>
    <property type="project" value="InterPro"/>
</dbReference>
<comment type="caution">
    <text evidence="4">The sequence shown here is derived from an EMBL/GenBank/DDBJ whole genome shotgun (WGS) entry which is preliminary data.</text>
</comment>
<evidence type="ECO:0000259" key="3">
    <source>
        <dbReference type="SMART" id="SM00079"/>
    </source>
</evidence>
<dbReference type="Gene3D" id="3.40.190.10">
    <property type="entry name" value="Periplasmic binding protein-like II"/>
    <property type="match status" value="2"/>
</dbReference>